<dbReference type="Gene3D" id="4.10.470.10">
    <property type="entry name" value="Ricin (A Subunit), domain 2"/>
    <property type="match status" value="1"/>
</dbReference>
<sequence>MTKLGAVLVWVCLILVVGYSGAVRVVGPSTTRVEVAAAAVEGDRDELYDSSGLQGDIFPSDVKFEIDSNTQVAPYKTFIGTVRQYLTSEIVKGFPSMNPELVTGTDRYGLVKLQIRGSNPLISITLVINVNDLYVVGFGANNSNVVPADAFYYLKYNSTHPDLYADAVNRFGATTQAVRLEYEGSYPQLGDRTKVPLGRQPFIDAITKFFNHRNLNELKASFLVVIQMIPEAVRSGFVTNFVAENFYKTAPANDTVTDVENAWSKLSKAVRGSASDGTLPRPFDFAGLETITTVALIRKYEVVSLLLPDRRKSFDDDCCSTRPYYMHLAS</sequence>
<keyword evidence="1" id="KW-0378">Hydrolase</keyword>
<dbReference type="PANTHER" id="PTHR33453">
    <property type="match status" value="1"/>
</dbReference>
<dbReference type="Proteomes" id="UP001141552">
    <property type="component" value="Unassembled WGS sequence"/>
</dbReference>
<comment type="catalytic activity">
    <reaction evidence="1">
        <text>Endohydrolysis of the N-glycosidic bond at one specific adenosine on the 28S rRNA.</text>
        <dbReference type="EC" id="3.2.2.22"/>
    </reaction>
</comment>
<accession>A0A9Q0F401</accession>
<dbReference type="GO" id="GO:0006952">
    <property type="term" value="P:defense response"/>
    <property type="evidence" value="ECO:0007669"/>
    <property type="project" value="UniProtKB-KW"/>
</dbReference>
<name>A0A9Q0F401_9ROSI</name>
<dbReference type="GO" id="GO:0090729">
    <property type="term" value="F:toxin activity"/>
    <property type="evidence" value="ECO:0007669"/>
    <property type="project" value="UniProtKB-KW"/>
</dbReference>
<feature type="chain" id="PRO_5040254268" description="rRNA N-glycosylase" evidence="2">
    <location>
        <begin position="23"/>
        <end position="330"/>
    </location>
</feature>
<protein>
    <recommendedName>
        <fullName evidence="1">rRNA N-glycosylase</fullName>
        <ecNumber evidence="1">3.2.2.22</ecNumber>
    </recommendedName>
</protein>
<evidence type="ECO:0000313" key="3">
    <source>
        <dbReference type="EMBL" id="KAJ4823659.1"/>
    </source>
</evidence>
<dbReference type="Gene3D" id="3.40.420.10">
    <property type="entry name" value="Ricin (A subunit), domain 1"/>
    <property type="match status" value="1"/>
</dbReference>
<comment type="similarity">
    <text evidence="1">Belongs to the ribosome-inactivating protein family.</text>
</comment>
<dbReference type="InterPro" id="IPR017989">
    <property type="entry name" value="Ribosome_inactivat_1/2"/>
</dbReference>
<organism evidence="3 4">
    <name type="scientific">Turnera subulata</name>
    <dbReference type="NCBI Taxonomy" id="218843"/>
    <lineage>
        <taxon>Eukaryota</taxon>
        <taxon>Viridiplantae</taxon>
        <taxon>Streptophyta</taxon>
        <taxon>Embryophyta</taxon>
        <taxon>Tracheophyta</taxon>
        <taxon>Spermatophyta</taxon>
        <taxon>Magnoliopsida</taxon>
        <taxon>eudicotyledons</taxon>
        <taxon>Gunneridae</taxon>
        <taxon>Pentapetalae</taxon>
        <taxon>rosids</taxon>
        <taxon>fabids</taxon>
        <taxon>Malpighiales</taxon>
        <taxon>Passifloraceae</taxon>
        <taxon>Turnera</taxon>
    </lineage>
</organism>
<dbReference type="PANTHER" id="PTHR33453:SF34">
    <property type="entry name" value="RIBOSOME-INACTIVATING PROTEIN"/>
    <property type="match status" value="1"/>
</dbReference>
<keyword evidence="4" id="KW-1185">Reference proteome</keyword>
<dbReference type="InterPro" id="IPR016139">
    <property type="entry name" value="Ribosome_inactivat_prot_sub2"/>
</dbReference>
<evidence type="ECO:0000256" key="1">
    <source>
        <dbReference type="RuleBase" id="RU004915"/>
    </source>
</evidence>
<dbReference type="InterPro" id="IPR036041">
    <property type="entry name" value="Ribosome-inact_prot_sf"/>
</dbReference>
<dbReference type="PRINTS" id="PR00396">
    <property type="entry name" value="SHIGARICIN"/>
</dbReference>
<keyword evidence="1" id="KW-0800">Toxin</keyword>
<comment type="caution">
    <text evidence="3">The sequence shown here is derived from an EMBL/GenBank/DDBJ whole genome shotgun (WGS) entry which is preliminary data.</text>
</comment>
<reference evidence="3" key="1">
    <citation type="submission" date="2022-02" db="EMBL/GenBank/DDBJ databases">
        <authorList>
            <person name="Henning P.M."/>
            <person name="McCubbin A.G."/>
            <person name="Shore J.S."/>
        </authorList>
    </citation>
    <scope>NUCLEOTIDE SEQUENCE</scope>
    <source>
        <strain evidence="3">F60SS</strain>
        <tissue evidence="3">Leaves</tissue>
    </source>
</reference>
<dbReference type="InterPro" id="IPR016138">
    <property type="entry name" value="Ribosome_inactivat_prot_sub1"/>
</dbReference>
<dbReference type="EMBL" id="JAKUCV010007394">
    <property type="protein sequence ID" value="KAJ4823659.1"/>
    <property type="molecule type" value="Genomic_DNA"/>
</dbReference>
<dbReference type="AlphaFoldDB" id="A0A9Q0F401"/>
<dbReference type="Pfam" id="PF00161">
    <property type="entry name" value="RIP"/>
    <property type="match status" value="1"/>
</dbReference>
<reference evidence="3" key="2">
    <citation type="journal article" date="2023" name="Plants (Basel)">
        <title>Annotation of the Turnera subulata (Passifloraceae) Draft Genome Reveals the S-Locus Evolved after the Divergence of Turneroideae from Passifloroideae in a Stepwise Manner.</title>
        <authorList>
            <person name="Henning P.M."/>
            <person name="Roalson E.H."/>
            <person name="Mir W."/>
            <person name="McCubbin A.G."/>
            <person name="Shore J.S."/>
        </authorList>
    </citation>
    <scope>NUCLEOTIDE SEQUENCE</scope>
    <source>
        <strain evidence="3">F60SS</strain>
    </source>
</reference>
<evidence type="ECO:0000256" key="2">
    <source>
        <dbReference type="SAM" id="SignalP"/>
    </source>
</evidence>
<dbReference type="OrthoDB" id="1704365at2759"/>
<evidence type="ECO:0000313" key="4">
    <source>
        <dbReference type="Proteomes" id="UP001141552"/>
    </source>
</evidence>
<proteinExistence type="inferred from homology"/>
<keyword evidence="1" id="KW-0652">Protein synthesis inhibitor</keyword>
<dbReference type="GO" id="GO:0030598">
    <property type="term" value="F:rRNA N-glycosylase activity"/>
    <property type="evidence" value="ECO:0007669"/>
    <property type="project" value="UniProtKB-EC"/>
</dbReference>
<dbReference type="GO" id="GO:0017148">
    <property type="term" value="P:negative regulation of translation"/>
    <property type="evidence" value="ECO:0007669"/>
    <property type="project" value="UniProtKB-KW"/>
</dbReference>
<dbReference type="SUPFAM" id="SSF56371">
    <property type="entry name" value="Ribosome inactivating proteins (RIP)"/>
    <property type="match status" value="1"/>
</dbReference>
<gene>
    <name evidence="3" type="ORF">Tsubulata_048325</name>
</gene>
<keyword evidence="1" id="KW-0611">Plant defense</keyword>
<feature type="signal peptide" evidence="2">
    <location>
        <begin position="1"/>
        <end position="22"/>
    </location>
</feature>
<dbReference type="EC" id="3.2.2.22" evidence="1"/>
<keyword evidence="2" id="KW-0732">Signal</keyword>
<dbReference type="InterPro" id="IPR001574">
    <property type="entry name" value="Ribosome_inactivat_prot"/>
</dbReference>